<dbReference type="EMBL" id="JADWDJ010000010">
    <property type="protein sequence ID" value="KAG5274261.1"/>
    <property type="molecule type" value="Genomic_DNA"/>
</dbReference>
<dbReference type="Proteomes" id="UP000823561">
    <property type="component" value="Chromosome 10"/>
</dbReference>
<evidence type="ECO:0000313" key="2">
    <source>
        <dbReference type="Proteomes" id="UP000823561"/>
    </source>
</evidence>
<organism evidence="1 2">
    <name type="scientific">Alosa alosa</name>
    <name type="common">allis shad</name>
    <dbReference type="NCBI Taxonomy" id="278164"/>
    <lineage>
        <taxon>Eukaryota</taxon>
        <taxon>Metazoa</taxon>
        <taxon>Chordata</taxon>
        <taxon>Craniata</taxon>
        <taxon>Vertebrata</taxon>
        <taxon>Euteleostomi</taxon>
        <taxon>Actinopterygii</taxon>
        <taxon>Neopterygii</taxon>
        <taxon>Teleostei</taxon>
        <taxon>Clupei</taxon>
        <taxon>Clupeiformes</taxon>
        <taxon>Clupeoidei</taxon>
        <taxon>Clupeidae</taxon>
        <taxon>Alosa</taxon>
    </lineage>
</organism>
<accession>A0AAV6GKC7</accession>
<keyword evidence="2" id="KW-1185">Reference proteome</keyword>
<comment type="caution">
    <text evidence="1">The sequence shown here is derived from an EMBL/GenBank/DDBJ whole genome shotgun (WGS) entry which is preliminary data.</text>
</comment>
<reference evidence="1" key="1">
    <citation type="submission" date="2020-10" db="EMBL/GenBank/DDBJ databases">
        <title>Chromosome-scale genome assembly of the Allis shad, Alosa alosa.</title>
        <authorList>
            <person name="Margot Z."/>
            <person name="Christophe K."/>
            <person name="Cabau C."/>
            <person name="Louis A."/>
            <person name="Berthelot C."/>
            <person name="Parey E."/>
            <person name="Roest Crollius H."/>
            <person name="Montfort J."/>
            <person name="Robinson-Rechavi M."/>
            <person name="Bucao C."/>
            <person name="Bouchez O."/>
            <person name="Gislard M."/>
            <person name="Lluch J."/>
            <person name="Milhes M."/>
            <person name="Lampietro C."/>
            <person name="Lopez Roques C."/>
            <person name="Donnadieu C."/>
            <person name="Braasch I."/>
            <person name="Desvignes T."/>
            <person name="Postlethwait J."/>
            <person name="Bobe J."/>
            <person name="Guiguen Y."/>
        </authorList>
    </citation>
    <scope>NUCLEOTIDE SEQUENCE</scope>
    <source>
        <strain evidence="1">M-15738</strain>
        <tissue evidence="1">Blood</tissue>
    </source>
</reference>
<protein>
    <recommendedName>
        <fullName evidence="3">BED-type domain-containing protein</fullName>
    </recommendedName>
</protein>
<evidence type="ECO:0000313" key="1">
    <source>
        <dbReference type="EMBL" id="KAG5274261.1"/>
    </source>
</evidence>
<proteinExistence type="predicted"/>
<sequence>MVERKTDLFYFKCLLCLPKNNIISSFKNSPSNLKKHVERKHASVVDRYDALTAPRKRKAKNQDAP</sequence>
<dbReference type="AlphaFoldDB" id="A0AAV6GKC7"/>
<name>A0AAV6GKC7_9TELE</name>
<gene>
    <name evidence="1" type="ORF">AALO_G00134120</name>
</gene>
<evidence type="ECO:0008006" key="3">
    <source>
        <dbReference type="Google" id="ProtNLM"/>
    </source>
</evidence>